<reference evidence="4" key="1">
    <citation type="journal article" date="2020" name="J. Eukaryot. Microbiol.">
        <title>De novo Sequencing, Assembly and Annotation of the Transcriptome for the Free-Living Testate Amoeba Arcella intermedia.</title>
        <authorList>
            <person name="Ribeiro G.M."/>
            <person name="Porfirio-Sousa A.L."/>
            <person name="Maurer-Alcala X.X."/>
            <person name="Katz L.A."/>
            <person name="Lahr D.J.G."/>
        </authorList>
    </citation>
    <scope>NUCLEOTIDE SEQUENCE</scope>
</reference>
<dbReference type="EMBL" id="GIBP01003460">
    <property type="protein sequence ID" value="NDV32429.1"/>
    <property type="molecule type" value="Transcribed_RNA"/>
</dbReference>
<comment type="function">
    <text evidence="3">Mediates the transfer of lipids between membranes at organelle contact sites.</text>
</comment>
<comment type="subcellular location">
    <subcellularLocation>
        <location evidence="1">Membrane</location>
        <topology evidence="1">Peripheral membrane protein</topology>
    </subcellularLocation>
</comment>
<dbReference type="GO" id="GO:0045053">
    <property type="term" value="P:protein retention in Golgi apparatus"/>
    <property type="evidence" value="ECO:0007669"/>
    <property type="project" value="TreeGrafter"/>
</dbReference>
<organism evidence="4">
    <name type="scientific">Arcella intermedia</name>
    <dbReference type="NCBI Taxonomy" id="1963864"/>
    <lineage>
        <taxon>Eukaryota</taxon>
        <taxon>Amoebozoa</taxon>
        <taxon>Tubulinea</taxon>
        <taxon>Elardia</taxon>
        <taxon>Arcellinida</taxon>
        <taxon>Sphaerothecina</taxon>
        <taxon>Arcellidae</taxon>
        <taxon>Arcella</taxon>
    </lineage>
</organism>
<evidence type="ECO:0000256" key="1">
    <source>
        <dbReference type="ARBA" id="ARBA00004170"/>
    </source>
</evidence>
<comment type="similarity">
    <text evidence="2">Belongs to the VPS13 family.</text>
</comment>
<accession>A0A6B2L635</accession>
<evidence type="ECO:0000256" key="2">
    <source>
        <dbReference type="ARBA" id="ARBA00006545"/>
    </source>
</evidence>
<dbReference type="GO" id="GO:0016020">
    <property type="term" value="C:membrane"/>
    <property type="evidence" value="ECO:0007669"/>
    <property type="project" value="UniProtKB-SubCell"/>
</dbReference>
<dbReference type="PANTHER" id="PTHR16166">
    <property type="entry name" value="VACUOLAR PROTEIN SORTING-ASSOCIATED PROTEIN VPS13"/>
    <property type="match status" value="1"/>
</dbReference>
<proteinExistence type="inferred from homology"/>
<dbReference type="GO" id="GO:0006623">
    <property type="term" value="P:protein targeting to vacuole"/>
    <property type="evidence" value="ECO:0007669"/>
    <property type="project" value="TreeGrafter"/>
</dbReference>
<name>A0A6B2L635_9EUKA</name>
<dbReference type="InterPro" id="IPR026847">
    <property type="entry name" value="VPS13"/>
</dbReference>
<evidence type="ECO:0000313" key="4">
    <source>
        <dbReference type="EMBL" id="NDV32429.1"/>
    </source>
</evidence>
<sequence length="388" mass="43629">MVLQKVEILPVDLSISVGKNSSFLLPVISDAVISLRPFQRTTATGTLYSILSSASNAYIAEAYSQLYKIVGDLDFLTNPLQNGRKLLRGLQDFVMYPLESLVLDDTPGAFIFGLANGTSSLVLNVTDVLFTVFMKLFSSISWIIHELCFDKDYKELKNKVAQQHPPNVLYGLKQGCMELGRGVWSGISGLVTRPYYVMKEEGFVGFMKGVGQGLLGLPLKPIGGVIEFFRILFESLLNNMGRGYTVAKRVHEFKEVAEKVKEILQKESISGDIDYQEKILVINSENRFKSRYLVLTRTNVHLIKYEYSYGIKSIPVDSIAQIVLPKNILSKTDSSTIESETSVVLQFKSEDKDSLQLIVRDREKFLTPFRSFHPDIQFTDPKPTPIIL</sequence>
<dbReference type="AlphaFoldDB" id="A0A6B2L635"/>
<protein>
    <submittedName>
        <fullName evidence="4">Uncharacterized protein</fullName>
    </submittedName>
</protein>
<evidence type="ECO:0000256" key="3">
    <source>
        <dbReference type="ARBA" id="ARBA00033718"/>
    </source>
</evidence>
<dbReference type="PANTHER" id="PTHR16166:SF93">
    <property type="entry name" value="INTERMEMBRANE LIPID TRANSFER PROTEIN VPS13"/>
    <property type="match status" value="1"/>
</dbReference>